<dbReference type="PANTHER" id="PTHR33164">
    <property type="entry name" value="TRANSCRIPTIONAL REGULATOR, MARR FAMILY"/>
    <property type="match status" value="1"/>
</dbReference>
<evidence type="ECO:0000256" key="3">
    <source>
        <dbReference type="ARBA" id="ARBA00023163"/>
    </source>
</evidence>
<dbReference type="InterPro" id="IPR036388">
    <property type="entry name" value="WH-like_DNA-bd_sf"/>
</dbReference>
<dbReference type="Proteomes" id="UP001143307">
    <property type="component" value="Unassembled WGS sequence"/>
</dbReference>
<sequence>MPMTQQHSIGQTLMLVARDFQRRLDSDLAARGILGIRHRHNDVFLYLGRNGPSRGVDLASAAGIRPQSMMKIIQELEQQGLVERRPDPADSRAKLVNFTAAGESLIDELSESTANVWQHYQAIIGSQQLTRTLNNLDTLIAEETIA</sequence>
<dbReference type="SMART" id="SM00347">
    <property type="entry name" value="HTH_MARR"/>
    <property type="match status" value="1"/>
</dbReference>
<evidence type="ECO:0000313" key="6">
    <source>
        <dbReference type="Proteomes" id="UP001143307"/>
    </source>
</evidence>
<accession>A0ABT3SRL6</accession>
<dbReference type="InterPro" id="IPR000835">
    <property type="entry name" value="HTH_MarR-typ"/>
</dbReference>
<gene>
    <name evidence="5" type="ORF">EYC87_03430</name>
</gene>
<evidence type="ECO:0000256" key="1">
    <source>
        <dbReference type="ARBA" id="ARBA00023015"/>
    </source>
</evidence>
<dbReference type="Pfam" id="PF12802">
    <property type="entry name" value="MarR_2"/>
    <property type="match status" value="1"/>
</dbReference>
<proteinExistence type="predicted"/>
<keyword evidence="1" id="KW-0805">Transcription regulation</keyword>
<dbReference type="InterPro" id="IPR039422">
    <property type="entry name" value="MarR/SlyA-like"/>
</dbReference>
<comment type="caution">
    <text evidence="5">The sequence shown here is derived from an EMBL/GenBank/DDBJ whole genome shotgun (WGS) entry which is preliminary data.</text>
</comment>
<dbReference type="PROSITE" id="PS50995">
    <property type="entry name" value="HTH_MARR_2"/>
    <property type="match status" value="1"/>
</dbReference>
<keyword evidence="6" id="KW-1185">Reference proteome</keyword>
<keyword evidence="2" id="KW-0238">DNA-binding</keyword>
<protein>
    <submittedName>
        <fullName evidence="5">MarR family transcriptional regulator</fullName>
    </submittedName>
</protein>
<keyword evidence="3" id="KW-0804">Transcription</keyword>
<feature type="domain" description="HTH marR-type" evidence="4">
    <location>
        <begin position="6"/>
        <end position="141"/>
    </location>
</feature>
<dbReference type="SUPFAM" id="SSF46785">
    <property type="entry name" value="Winged helix' DNA-binding domain"/>
    <property type="match status" value="1"/>
</dbReference>
<dbReference type="Gene3D" id="1.10.10.10">
    <property type="entry name" value="Winged helix-like DNA-binding domain superfamily/Winged helix DNA-binding domain"/>
    <property type="match status" value="1"/>
</dbReference>
<name>A0ABT3SRL6_9GAMM</name>
<organism evidence="5 6">
    <name type="scientific">Candidatus Seongchinamella marina</name>
    <dbReference type="NCBI Taxonomy" id="2518990"/>
    <lineage>
        <taxon>Bacteria</taxon>
        <taxon>Pseudomonadati</taxon>
        <taxon>Pseudomonadota</taxon>
        <taxon>Gammaproteobacteria</taxon>
        <taxon>Cellvibrionales</taxon>
        <taxon>Halieaceae</taxon>
        <taxon>Seongchinamella</taxon>
    </lineage>
</organism>
<dbReference type="InterPro" id="IPR036390">
    <property type="entry name" value="WH_DNA-bd_sf"/>
</dbReference>
<evidence type="ECO:0000259" key="4">
    <source>
        <dbReference type="PROSITE" id="PS50995"/>
    </source>
</evidence>
<dbReference type="PANTHER" id="PTHR33164:SF64">
    <property type="entry name" value="TRANSCRIPTIONAL REGULATOR SLYA"/>
    <property type="match status" value="1"/>
</dbReference>
<dbReference type="EMBL" id="SHNP01000001">
    <property type="protein sequence ID" value="MCX2972638.1"/>
    <property type="molecule type" value="Genomic_DNA"/>
</dbReference>
<reference evidence="5" key="1">
    <citation type="submission" date="2019-02" db="EMBL/GenBank/DDBJ databases">
        <authorList>
            <person name="Li S.-H."/>
        </authorList>
    </citation>
    <scope>NUCLEOTIDE SEQUENCE</scope>
    <source>
        <strain evidence="5">IMCC8485</strain>
    </source>
</reference>
<evidence type="ECO:0000256" key="2">
    <source>
        <dbReference type="ARBA" id="ARBA00023125"/>
    </source>
</evidence>
<evidence type="ECO:0000313" key="5">
    <source>
        <dbReference type="EMBL" id="MCX2972638.1"/>
    </source>
</evidence>